<keyword evidence="6" id="KW-0408">Iron</keyword>
<gene>
    <name evidence="9" type="ORF">SORBI_3002G189350</name>
</gene>
<evidence type="ECO:0000256" key="5">
    <source>
        <dbReference type="ARBA" id="ARBA00023002"/>
    </source>
</evidence>
<dbReference type="InterPro" id="IPR011051">
    <property type="entry name" value="RmlC_Cupin_sf"/>
</dbReference>
<dbReference type="InterPro" id="IPR012864">
    <property type="entry name" value="PCO/ADO"/>
</dbReference>
<dbReference type="Pfam" id="PF07847">
    <property type="entry name" value="PCO_ADO"/>
    <property type="match status" value="1"/>
</dbReference>
<dbReference type="GO" id="GO:0046872">
    <property type="term" value="F:metal ion binding"/>
    <property type="evidence" value="ECO:0007669"/>
    <property type="project" value="UniProtKB-KW"/>
</dbReference>
<accession>A0A1W0W514</accession>
<evidence type="ECO:0000256" key="1">
    <source>
        <dbReference type="ARBA" id="ARBA00001954"/>
    </source>
</evidence>
<reference evidence="10" key="2">
    <citation type="journal article" date="2018" name="Plant J.">
        <title>The Sorghum bicolor reference genome: improved assembly, gene annotations, a transcriptome atlas, and signatures of genome organization.</title>
        <authorList>
            <person name="McCormick R.F."/>
            <person name="Truong S.K."/>
            <person name="Sreedasyam A."/>
            <person name="Jenkins J."/>
            <person name="Shu S."/>
            <person name="Sims D."/>
            <person name="Kennedy M."/>
            <person name="Amirebrahimi M."/>
            <person name="Weers B.D."/>
            <person name="McKinley B."/>
            <person name="Mattison A."/>
            <person name="Morishige D.T."/>
            <person name="Grimwood J."/>
            <person name="Schmutz J."/>
            <person name="Mullet J.E."/>
        </authorList>
    </citation>
    <scope>NUCLEOTIDE SEQUENCE [LARGE SCALE GENOMIC DNA]</scope>
    <source>
        <strain evidence="10">cv. BTx623</strain>
    </source>
</reference>
<name>A0A1W0W514_SORBI</name>
<dbReference type="Proteomes" id="UP000000768">
    <property type="component" value="Chromosome 2"/>
</dbReference>
<comment type="catalytic activity">
    <reaction evidence="7">
        <text>L-cysteine + O2 = 3-sulfino-L-alanine + H(+)</text>
        <dbReference type="Rhea" id="RHEA:20441"/>
        <dbReference type="ChEBI" id="CHEBI:15378"/>
        <dbReference type="ChEBI" id="CHEBI:15379"/>
        <dbReference type="ChEBI" id="CHEBI:35235"/>
        <dbReference type="ChEBI" id="CHEBI:61085"/>
        <dbReference type="EC" id="1.13.11.20"/>
    </reaction>
    <physiologicalReaction direction="left-to-right" evidence="7">
        <dbReference type="Rhea" id="RHEA:20442"/>
    </physiologicalReaction>
</comment>
<dbReference type="EMBL" id="CM000761">
    <property type="protein sequence ID" value="OQU89436.1"/>
    <property type="molecule type" value="Genomic_DNA"/>
</dbReference>
<dbReference type="Gramene" id="OQU89436">
    <property type="protein sequence ID" value="OQU89436"/>
    <property type="gene ID" value="SORBI_3002G189350"/>
</dbReference>
<evidence type="ECO:0000313" key="9">
    <source>
        <dbReference type="EMBL" id="OQU89436.1"/>
    </source>
</evidence>
<dbReference type="AlphaFoldDB" id="A0A1W0W514"/>
<evidence type="ECO:0000313" key="10">
    <source>
        <dbReference type="Proteomes" id="UP000000768"/>
    </source>
</evidence>
<feature type="region of interest" description="Disordered" evidence="8">
    <location>
        <begin position="46"/>
        <end position="85"/>
    </location>
</feature>
<keyword evidence="5" id="KW-0560">Oxidoreductase</keyword>
<dbReference type="SUPFAM" id="SSF51182">
    <property type="entry name" value="RmlC-like cupins"/>
    <property type="match status" value="1"/>
</dbReference>
<evidence type="ECO:0000256" key="8">
    <source>
        <dbReference type="SAM" id="MobiDB-lite"/>
    </source>
</evidence>
<sequence>MAVASRRTSWRCTLCCGKKLWRRPPWSLKKKTPGHQSVLECDTRNPSQELTHHGRGVPVAHHGSGAGGSRRRDRRVREPHQERPTSCMPVPAFMHRSYVHIHQHQCHDFSISVFCFTAGATLPLHNHPMVVALSSQSIWMMTTTATTTGGGAWPGASLGRWSRRLLPQRRLQRH</sequence>
<keyword evidence="10" id="KW-1185">Reference proteome</keyword>
<evidence type="ECO:0000256" key="4">
    <source>
        <dbReference type="ARBA" id="ARBA00022723"/>
    </source>
</evidence>
<evidence type="ECO:0000256" key="2">
    <source>
        <dbReference type="ARBA" id="ARBA00006622"/>
    </source>
</evidence>
<dbReference type="InParanoid" id="A0A1W0W514"/>
<evidence type="ECO:0000256" key="7">
    <source>
        <dbReference type="ARBA" id="ARBA00024284"/>
    </source>
</evidence>
<proteinExistence type="inferred from homology"/>
<reference evidence="9 10" key="1">
    <citation type="journal article" date="2009" name="Nature">
        <title>The Sorghum bicolor genome and the diversification of grasses.</title>
        <authorList>
            <person name="Paterson A.H."/>
            <person name="Bowers J.E."/>
            <person name="Bruggmann R."/>
            <person name="Dubchak I."/>
            <person name="Grimwood J."/>
            <person name="Gundlach H."/>
            <person name="Haberer G."/>
            <person name="Hellsten U."/>
            <person name="Mitros T."/>
            <person name="Poliakov A."/>
            <person name="Schmutz J."/>
            <person name="Spannagl M."/>
            <person name="Tang H."/>
            <person name="Wang X."/>
            <person name="Wicker T."/>
            <person name="Bharti A.K."/>
            <person name="Chapman J."/>
            <person name="Feltus F.A."/>
            <person name="Gowik U."/>
            <person name="Grigoriev I.V."/>
            <person name="Lyons E."/>
            <person name="Maher C.A."/>
            <person name="Martis M."/>
            <person name="Narechania A."/>
            <person name="Otillar R.P."/>
            <person name="Penning B.W."/>
            <person name="Salamov A.A."/>
            <person name="Wang Y."/>
            <person name="Zhang L."/>
            <person name="Carpita N.C."/>
            <person name="Freeling M."/>
            <person name="Gingle A.R."/>
            <person name="Hash C.T."/>
            <person name="Keller B."/>
            <person name="Klein P."/>
            <person name="Kresovich S."/>
            <person name="McCann M.C."/>
            <person name="Ming R."/>
            <person name="Peterson D.G."/>
            <person name="Mehboob-ur-Rahman"/>
            <person name="Ware D."/>
            <person name="Westhoff P."/>
            <person name="Mayer K.F."/>
            <person name="Messing J."/>
            <person name="Rokhsar D.S."/>
        </authorList>
    </citation>
    <scope>NUCLEOTIDE SEQUENCE [LARGE SCALE GENOMIC DNA]</scope>
    <source>
        <strain evidence="10">cv. BTx623</strain>
    </source>
</reference>
<comment type="cofactor">
    <cofactor evidence="1">
        <name>Fe(2+)</name>
        <dbReference type="ChEBI" id="CHEBI:29033"/>
    </cofactor>
</comment>
<organism evidence="9 10">
    <name type="scientific">Sorghum bicolor</name>
    <name type="common">Sorghum</name>
    <name type="synonym">Sorghum vulgare</name>
    <dbReference type="NCBI Taxonomy" id="4558"/>
    <lineage>
        <taxon>Eukaryota</taxon>
        <taxon>Viridiplantae</taxon>
        <taxon>Streptophyta</taxon>
        <taxon>Embryophyta</taxon>
        <taxon>Tracheophyta</taxon>
        <taxon>Spermatophyta</taxon>
        <taxon>Magnoliopsida</taxon>
        <taxon>Liliopsida</taxon>
        <taxon>Poales</taxon>
        <taxon>Poaceae</taxon>
        <taxon>PACMAD clade</taxon>
        <taxon>Panicoideae</taxon>
        <taxon>Andropogonodae</taxon>
        <taxon>Andropogoneae</taxon>
        <taxon>Sorghinae</taxon>
        <taxon>Sorghum</taxon>
    </lineage>
</organism>
<dbReference type="GO" id="GO:0070483">
    <property type="term" value="P:detection of hypoxia"/>
    <property type="evidence" value="ECO:0007669"/>
    <property type="project" value="UniProtKB-ARBA"/>
</dbReference>
<keyword evidence="4" id="KW-0479">Metal-binding</keyword>
<dbReference type="GO" id="GO:0017172">
    <property type="term" value="F:cysteine dioxygenase activity"/>
    <property type="evidence" value="ECO:0007669"/>
    <property type="project" value="UniProtKB-EC"/>
</dbReference>
<protein>
    <recommendedName>
        <fullName evidence="3">cysteine dioxygenase</fullName>
        <ecNumber evidence="3">1.13.11.20</ecNumber>
    </recommendedName>
</protein>
<dbReference type="EC" id="1.13.11.20" evidence="3"/>
<evidence type="ECO:0000256" key="6">
    <source>
        <dbReference type="ARBA" id="ARBA00023004"/>
    </source>
</evidence>
<comment type="similarity">
    <text evidence="2">Belongs to the cysteine dioxygenase family.</text>
</comment>
<evidence type="ECO:0000256" key="3">
    <source>
        <dbReference type="ARBA" id="ARBA00013133"/>
    </source>
</evidence>